<organism evidence="3">
    <name type="scientific">Caenorhabditis remanei</name>
    <name type="common">Caenorhabditis vulgaris</name>
    <dbReference type="NCBI Taxonomy" id="31234"/>
    <lineage>
        <taxon>Eukaryota</taxon>
        <taxon>Metazoa</taxon>
        <taxon>Ecdysozoa</taxon>
        <taxon>Nematoda</taxon>
        <taxon>Chromadorea</taxon>
        <taxon>Rhabditida</taxon>
        <taxon>Rhabditina</taxon>
        <taxon>Rhabditomorpha</taxon>
        <taxon>Rhabditoidea</taxon>
        <taxon>Rhabditidae</taxon>
        <taxon>Peloderinae</taxon>
        <taxon>Caenorhabditis</taxon>
    </lineage>
</organism>
<protein>
    <recommendedName>
        <fullName evidence="4">Glycosyltransferase family 92 protein</fullName>
    </recommendedName>
</protein>
<dbReference type="OMA" id="PFHMEIC"/>
<dbReference type="HOGENOM" id="CLU_062306_0_0_1"/>
<evidence type="ECO:0008006" key="4">
    <source>
        <dbReference type="Google" id="ProtNLM"/>
    </source>
</evidence>
<accession>E3M3W2</accession>
<keyword evidence="1" id="KW-0732">Signal</keyword>
<name>E3M3W2_CAERE</name>
<dbReference type="Proteomes" id="UP000008281">
    <property type="component" value="Unassembled WGS sequence"/>
</dbReference>
<dbReference type="PANTHER" id="PTHR47411:SF1">
    <property type="entry name" value="B3GNT1, BETA-1,3-N-ACETYLGUCOSAMINYLTRANSFERASE 1, HOMOLOG"/>
    <property type="match status" value="1"/>
</dbReference>
<evidence type="ECO:0000313" key="3">
    <source>
        <dbReference type="Proteomes" id="UP000008281"/>
    </source>
</evidence>
<sequence length="389" mass="45446">MRALFSLLSLVLTQLTKNGLKFLQESSDIVRSTYIMETEMNNEEYCIGYNFLEASESFREDGLEPITLAVHGTPEMMETIERKPSNWDGPISLALFIDYHSQRALEYLSDVHRCDQEFRRKVTVHFAFRLSPFQKSCPLINVTSHHQDCKEFLKNRAKYRNEIAGSFQLYPINLMRNIARRGAKSDIHFIADIDMIMSEGFATKVKQISNEMIDGKSKKVLVVRRFESNHTTIPTNHKQLFSAVNNKKVFQFHHRHFFVGHQIPNISYWFEVSNASDTISAWEIPYQGSVWEVQVILHRNDPYNADYFPARVRDMQSLIYSLCRANYTFNLLSHVFDVHEGIKTKDTDYSKSVSAYSRKYGRQKAYSRYVNEMNTMYPSTSERCGEFEM</sequence>
<dbReference type="eggNOG" id="KOG3765">
    <property type="taxonomic scope" value="Eukaryota"/>
</dbReference>
<feature type="signal peptide" evidence="1">
    <location>
        <begin position="1"/>
        <end position="19"/>
    </location>
</feature>
<evidence type="ECO:0000256" key="1">
    <source>
        <dbReference type="SAM" id="SignalP"/>
    </source>
</evidence>
<evidence type="ECO:0000313" key="2">
    <source>
        <dbReference type="EMBL" id="EFO90674.1"/>
    </source>
</evidence>
<dbReference type="EMBL" id="DS268423">
    <property type="protein sequence ID" value="EFO90674.1"/>
    <property type="molecule type" value="Genomic_DNA"/>
</dbReference>
<keyword evidence="3" id="KW-1185">Reference proteome</keyword>
<dbReference type="OrthoDB" id="9974378at2759"/>
<dbReference type="AlphaFoldDB" id="E3M3W2"/>
<feature type="chain" id="PRO_5003176046" description="Glycosyltransferase family 92 protein" evidence="1">
    <location>
        <begin position="20"/>
        <end position="389"/>
    </location>
</feature>
<proteinExistence type="predicted"/>
<gene>
    <name evidence="2" type="ORF">CRE_08184</name>
</gene>
<dbReference type="PANTHER" id="PTHR47411">
    <property type="entry name" value="B3GNT1, BETA-1,3-N-ACETYLGUCOSAMINYLTRANSFERASE 1, HOMOLOG"/>
    <property type="match status" value="1"/>
</dbReference>
<dbReference type="Pfam" id="PF13896">
    <property type="entry name" value="Glyco_transf_49"/>
    <property type="match status" value="1"/>
</dbReference>
<reference evidence="2" key="1">
    <citation type="submission" date="2007-07" db="EMBL/GenBank/DDBJ databases">
        <title>PCAP assembly of the Caenorhabditis remanei genome.</title>
        <authorList>
            <consortium name="The Caenorhabditis remanei Sequencing Consortium"/>
            <person name="Wilson R.K."/>
        </authorList>
    </citation>
    <scope>NUCLEOTIDE SEQUENCE [LARGE SCALE GENOMIC DNA]</scope>
    <source>
        <strain evidence="2">PB4641</strain>
    </source>
</reference>
<dbReference type="InParanoid" id="E3M3W2"/>